<sequence length="73" mass="8367">LVSNYSESYIYNNQLFNETAHSANGLLIKILGLFLSKKLDIKNSGRAILLSFFFRDVDKEIKTLGTRWKSLVI</sequence>
<comment type="caution">
    <text evidence="1">The sequence shown here is derived from an EMBL/GenBank/DDBJ whole genome shotgun (WGS) entry which is preliminary data.</text>
</comment>
<dbReference type="Proteomes" id="UP001159405">
    <property type="component" value="Unassembled WGS sequence"/>
</dbReference>
<accession>A0ABN8NCC8</accession>
<feature type="non-terminal residue" evidence="1">
    <location>
        <position position="73"/>
    </location>
</feature>
<feature type="non-terminal residue" evidence="1">
    <location>
        <position position="1"/>
    </location>
</feature>
<dbReference type="EMBL" id="CALNXK010000016">
    <property type="protein sequence ID" value="CAH3103894.1"/>
    <property type="molecule type" value="Genomic_DNA"/>
</dbReference>
<keyword evidence="2" id="KW-1185">Reference proteome</keyword>
<reference evidence="1 2" key="1">
    <citation type="submission" date="2022-05" db="EMBL/GenBank/DDBJ databases">
        <authorList>
            <consortium name="Genoscope - CEA"/>
            <person name="William W."/>
        </authorList>
    </citation>
    <scope>NUCLEOTIDE SEQUENCE [LARGE SCALE GENOMIC DNA]</scope>
</reference>
<organism evidence="1 2">
    <name type="scientific">Porites lobata</name>
    <dbReference type="NCBI Taxonomy" id="104759"/>
    <lineage>
        <taxon>Eukaryota</taxon>
        <taxon>Metazoa</taxon>
        <taxon>Cnidaria</taxon>
        <taxon>Anthozoa</taxon>
        <taxon>Hexacorallia</taxon>
        <taxon>Scleractinia</taxon>
        <taxon>Fungiina</taxon>
        <taxon>Poritidae</taxon>
        <taxon>Porites</taxon>
    </lineage>
</organism>
<evidence type="ECO:0000313" key="1">
    <source>
        <dbReference type="EMBL" id="CAH3103894.1"/>
    </source>
</evidence>
<gene>
    <name evidence="1" type="ORF">PLOB_00011451</name>
</gene>
<proteinExistence type="predicted"/>
<evidence type="ECO:0000313" key="2">
    <source>
        <dbReference type="Proteomes" id="UP001159405"/>
    </source>
</evidence>
<name>A0ABN8NCC8_9CNID</name>
<protein>
    <submittedName>
        <fullName evidence="1">Uncharacterized protein</fullName>
    </submittedName>
</protein>